<gene>
    <name evidence="2" type="ORF">MM59RIKEN_02910</name>
</gene>
<dbReference type="EMBL" id="AP023420">
    <property type="protein sequence ID" value="BCK82972.1"/>
    <property type="molecule type" value="Genomic_DNA"/>
</dbReference>
<sequence>MNTRRAYVDLIYNGTAATAEISGFVTDISYTDPASGEADSLDITLQDRDRRWTGAWIPVAGDTLAATIRALNCQYSGDNRILPCGFFIVDSFSFSGWPVSGSISAISTPLDSSFTTTQRTKTWENVTIKEIGTEIAGHAGIALAWDVEGDPFTIKSVEQSEQTDCEFYMNLCNTYGLAMKVYAQKIVVYDREAYKKKGAAAVLSPSSMKSWSWQQDQAGTYTGGEFTYTSPATEKEIKVTVGKGSRILKQSGKADSKADAERKIKAAVAKANHGKTKLSATIVGNASLVASQCVQVVGLGKLSGKYYIDTITHNVSGSGGYTMDLEMSLVEE</sequence>
<feature type="domain" description="YqbQ/XkdQ" evidence="1">
    <location>
        <begin position="249"/>
        <end position="327"/>
    </location>
</feature>
<proteinExistence type="predicted"/>
<accession>A0A810Q9P8</accession>
<evidence type="ECO:0000313" key="3">
    <source>
        <dbReference type="Proteomes" id="UP000679848"/>
    </source>
</evidence>
<evidence type="ECO:0000259" key="1">
    <source>
        <dbReference type="Pfam" id="PF24032"/>
    </source>
</evidence>
<dbReference type="KEGG" id="pfaa:MM59RIKEN_02910"/>
<dbReference type="SUPFAM" id="SSF69279">
    <property type="entry name" value="Phage tail proteins"/>
    <property type="match status" value="1"/>
</dbReference>
<reference evidence="2" key="1">
    <citation type="submission" date="2020-09" db="EMBL/GenBank/DDBJ databases">
        <title>New species isolated from human feces.</title>
        <authorList>
            <person name="Kitahara M."/>
            <person name="Shigeno Y."/>
            <person name="Shime M."/>
            <person name="Matsumoto Y."/>
            <person name="Nakamura S."/>
            <person name="Motooka D."/>
            <person name="Fukuoka S."/>
            <person name="Nishikawa H."/>
            <person name="Benno Y."/>
        </authorList>
    </citation>
    <scope>NUCLEOTIDE SEQUENCE</scope>
    <source>
        <strain evidence="2">MM59</strain>
    </source>
</reference>
<protein>
    <recommendedName>
        <fullName evidence="1">YqbQ/XkdQ domain-containing protein</fullName>
    </recommendedName>
</protein>
<dbReference type="InterPro" id="IPR056937">
    <property type="entry name" value="YqbQ/XkdQ"/>
</dbReference>
<dbReference type="Pfam" id="PF24032">
    <property type="entry name" value="YQBQ"/>
    <property type="match status" value="1"/>
</dbReference>
<dbReference type="RefSeq" id="WP_213542531.1">
    <property type="nucleotide sequence ID" value="NZ_AP023420.1"/>
</dbReference>
<dbReference type="Proteomes" id="UP000679848">
    <property type="component" value="Chromosome"/>
</dbReference>
<organism evidence="2 3">
    <name type="scientific">Pusillibacter faecalis</name>
    <dbReference type="NCBI Taxonomy" id="2714358"/>
    <lineage>
        <taxon>Bacteria</taxon>
        <taxon>Bacillati</taxon>
        <taxon>Bacillota</taxon>
        <taxon>Clostridia</taxon>
        <taxon>Eubacteriales</taxon>
        <taxon>Oscillospiraceae</taxon>
        <taxon>Pusillibacter</taxon>
    </lineage>
</organism>
<evidence type="ECO:0000313" key="2">
    <source>
        <dbReference type="EMBL" id="BCK82972.1"/>
    </source>
</evidence>
<keyword evidence="3" id="KW-1185">Reference proteome</keyword>
<dbReference type="AlphaFoldDB" id="A0A810Q9P8"/>
<name>A0A810Q9P8_9FIRM</name>